<evidence type="ECO:0000313" key="2">
    <source>
        <dbReference type="Proteomes" id="UP000000644"/>
    </source>
</evidence>
<accession>A1VV47</accession>
<keyword evidence="2" id="KW-1185">Reference proteome</keyword>
<dbReference type="KEGG" id="pna:Pnap_4242"/>
<dbReference type="AlphaFoldDB" id="A1VV47"/>
<keyword evidence="1" id="KW-0614">Plasmid</keyword>
<gene>
    <name evidence="1" type="ordered locus">Pnap_4242</name>
</gene>
<geneLocation type="plasmid" evidence="1 2">
    <name>pPNAP01</name>
</geneLocation>
<dbReference type="HOGENOM" id="CLU_1804433_0_0_4"/>
<protein>
    <submittedName>
        <fullName evidence="1">Uncharacterized protein</fullName>
    </submittedName>
</protein>
<evidence type="ECO:0000313" key="1">
    <source>
        <dbReference type="EMBL" id="ABM39525.1"/>
    </source>
</evidence>
<name>A1VV47_POLNA</name>
<organism evidence="1 2">
    <name type="scientific">Polaromonas naphthalenivorans (strain CJ2)</name>
    <dbReference type="NCBI Taxonomy" id="365044"/>
    <lineage>
        <taxon>Bacteria</taxon>
        <taxon>Pseudomonadati</taxon>
        <taxon>Pseudomonadota</taxon>
        <taxon>Betaproteobacteria</taxon>
        <taxon>Burkholderiales</taxon>
        <taxon>Comamonadaceae</taxon>
        <taxon>Polaromonas</taxon>
    </lineage>
</organism>
<reference evidence="2" key="1">
    <citation type="journal article" date="2009" name="Environ. Microbiol.">
        <title>The genome of Polaromonas naphthalenivorans strain CJ2, isolated from coal tar-contaminated sediment, reveals physiological and metabolic versatility and evolution through extensive horizontal gene transfer.</title>
        <authorList>
            <person name="Yagi J.M."/>
            <person name="Sims D."/>
            <person name="Brettin T."/>
            <person name="Bruce D."/>
            <person name="Madsen E.L."/>
        </authorList>
    </citation>
    <scope>NUCLEOTIDE SEQUENCE [LARGE SCALE GENOMIC DNA]</scope>
    <source>
        <strain evidence="2">CJ2</strain>
        <plasmid evidence="2">Plasmid pPNAP01</plasmid>
    </source>
</reference>
<sequence>MNVPIHGTPKACEVFEMCHPLDGDKIYFDGMRNANIIRHGHRWPMWLMPIAMNYQMMSYPEPARAGLARIKPIQSSWSGGYLALDDILQSQESMRFPPGPTTLLSEDEVRLWMENCDLMRTCDFGSNEWRAIRPIKKLRQIYK</sequence>
<dbReference type="EMBL" id="CP000530">
    <property type="protein sequence ID" value="ABM39525.1"/>
    <property type="molecule type" value="Genomic_DNA"/>
</dbReference>
<dbReference type="Proteomes" id="UP000000644">
    <property type="component" value="Plasmid pPNAP01"/>
</dbReference>
<dbReference type="RefSeq" id="WP_011797898.1">
    <property type="nucleotide sequence ID" value="NC_008757.1"/>
</dbReference>
<proteinExistence type="predicted"/>